<evidence type="ECO:0000313" key="1">
    <source>
        <dbReference type="EMBL" id="KAJ0079012.1"/>
    </source>
</evidence>
<accession>A0ACC0ZY86</accession>
<evidence type="ECO:0000313" key="2">
    <source>
        <dbReference type="Proteomes" id="UP001164250"/>
    </source>
</evidence>
<name>A0ACC0ZY86_9ROSI</name>
<protein>
    <submittedName>
        <fullName evidence="1">Uncharacterized protein</fullName>
    </submittedName>
</protein>
<dbReference type="EMBL" id="CM047909">
    <property type="protein sequence ID" value="KAJ0079012.1"/>
    <property type="molecule type" value="Genomic_DNA"/>
</dbReference>
<gene>
    <name evidence="1" type="ORF">Patl1_24125</name>
</gene>
<organism evidence="1 2">
    <name type="scientific">Pistacia atlantica</name>
    <dbReference type="NCBI Taxonomy" id="434234"/>
    <lineage>
        <taxon>Eukaryota</taxon>
        <taxon>Viridiplantae</taxon>
        <taxon>Streptophyta</taxon>
        <taxon>Embryophyta</taxon>
        <taxon>Tracheophyta</taxon>
        <taxon>Spermatophyta</taxon>
        <taxon>Magnoliopsida</taxon>
        <taxon>eudicotyledons</taxon>
        <taxon>Gunneridae</taxon>
        <taxon>Pentapetalae</taxon>
        <taxon>rosids</taxon>
        <taxon>malvids</taxon>
        <taxon>Sapindales</taxon>
        <taxon>Anacardiaceae</taxon>
        <taxon>Pistacia</taxon>
    </lineage>
</organism>
<reference evidence="2" key="1">
    <citation type="journal article" date="2023" name="G3 (Bethesda)">
        <title>Genome assembly and association tests identify interacting loci associated with vigor, precocity, and sex in interspecific pistachio rootstocks.</title>
        <authorList>
            <person name="Palmer W."/>
            <person name="Jacygrad E."/>
            <person name="Sagayaradj S."/>
            <person name="Cavanaugh K."/>
            <person name="Han R."/>
            <person name="Bertier L."/>
            <person name="Beede B."/>
            <person name="Kafkas S."/>
            <person name="Golino D."/>
            <person name="Preece J."/>
            <person name="Michelmore R."/>
        </authorList>
    </citation>
    <scope>NUCLEOTIDE SEQUENCE [LARGE SCALE GENOMIC DNA]</scope>
</reference>
<comment type="caution">
    <text evidence="1">The sequence shown here is derived from an EMBL/GenBank/DDBJ whole genome shotgun (WGS) entry which is preliminary data.</text>
</comment>
<proteinExistence type="predicted"/>
<dbReference type="Proteomes" id="UP001164250">
    <property type="component" value="Chromosome 13"/>
</dbReference>
<sequence>MDSCLKDSFIEYQVQRCIQVGLLCVQKFPEYRPEMSSVVFMLVNEEIALPQPAQPGFFTERVLSADTTPIKENSCSENEMSITIQAGR</sequence>
<keyword evidence="2" id="KW-1185">Reference proteome</keyword>